<dbReference type="Pfam" id="PF02635">
    <property type="entry name" value="DsrE"/>
    <property type="match status" value="1"/>
</dbReference>
<reference evidence="1 2" key="1">
    <citation type="submission" date="2017-03" db="EMBL/GenBank/DDBJ databases">
        <authorList>
            <person name="Afonso C.L."/>
            <person name="Miller P.J."/>
            <person name="Scott M.A."/>
            <person name="Spackman E."/>
            <person name="Goraichik I."/>
            <person name="Dimitrov K.M."/>
            <person name="Suarez D.L."/>
            <person name="Swayne D.E."/>
        </authorList>
    </citation>
    <scope>NUCLEOTIDE SEQUENCE [LARGE SCALE GENOMIC DNA]</scope>
    <source>
        <strain evidence="1 2">ATCC 51113</strain>
    </source>
</reference>
<dbReference type="AlphaFoldDB" id="A0A1V8NRC0"/>
<name>A0A1V8NRC0_CITBR</name>
<dbReference type="EMBL" id="NAEW01000046">
    <property type="protein sequence ID" value="OQM38966.1"/>
    <property type="molecule type" value="Genomic_DNA"/>
</dbReference>
<dbReference type="SUPFAM" id="SSF75169">
    <property type="entry name" value="DsrEFH-like"/>
    <property type="match status" value="1"/>
</dbReference>
<proteinExistence type="predicted"/>
<sequence>MKLIFHVPEISRSIPCMNNVRNYLKQVTRPQEESVQVIFNSDAVTSLVRGEEGAECWRGLCEQYACIQLSVCSHSLRGYSLSPEQLIDTIGVIPAAVVTLAELQQHGWIYIRP</sequence>
<protein>
    <submittedName>
        <fullName evidence="1">Uncharacterized protein</fullName>
    </submittedName>
</protein>
<dbReference type="InterPro" id="IPR027396">
    <property type="entry name" value="DsrEFH-like"/>
</dbReference>
<dbReference type="Gene3D" id="3.40.1260.10">
    <property type="entry name" value="DsrEFH-like"/>
    <property type="match status" value="1"/>
</dbReference>
<dbReference type="InterPro" id="IPR003787">
    <property type="entry name" value="Sulphur_relay_DsrE/F-like"/>
</dbReference>
<evidence type="ECO:0000313" key="1">
    <source>
        <dbReference type="EMBL" id="OQM38966.1"/>
    </source>
</evidence>
<dbReference type="PANTHER" id="PTHR37691">
    <property type="entry name" value="BLR3518 PROTEIN"/>
    <property type="match status" value="1"/>
</dbReference>
<comment type="caution">
    <text evidence="1">The sequence shown here is derived from an EMBL/GenBank/DDBJ whole genome shotgun (WGS) entry which is preliminary data.</text>
</comment>
<evidence type="ECO:0000313" key="2">
    <source>
        <dbReference type="Proteomes" id="UP000192573"/>
    </source>
</evidence>
<accession>A0A1V8NRC0</accession>
<dbReference type="PANTHER" id="PTHR37691:SF1">
    <property type="entry name" value="BLR3518 PROTEIN"/>
    <property type="match status" value="1"/>
</dbReference>
<organism evidence="1 2">
    <name type="scientific">Citrobacter braakii</name>
    <dbReference type="NCBI Taxonomy" id="57706"/>
    <lineage>
        <taxon>Bacteria</taxon>
        <taxon>Pseudomonadati</taxon>
        <taxon>Pseudomonadota</taxon>
        <taxon>Gammaproteobacteria</taxon>
        <taxon>Enterobacterales</taxon>
        <taxon>Enterobacteriaceae</taxon>
        <taxon>Citrobacter</taxon>
        <taxon>Citrobacter freundii complex</taxon>
    </lineage>
</organism>
<dbReference type="Proteomes" id="UP000192573">
    <property type="component" value="Unassembled WGS sequence"/>
</dbReference>
<gene>
    <name evidence="1" type="ORF">BZK42_27370</name>
</gene>
<dbReference type="RefSeq" id="WP_080861425.1">
    <property type="nucleotide sequence ID" value="NZ_CP077405.1"/>
</dbReference>